<organism evidence="1 2">
    <name type="scientific">Penaeus vannamei</name>
    <name type="common">Whiteleg shrimp</name>
    <name type="synonym">Litopenaeus vannamei</name>
    <dbReference type="NCBI Taxonomy" id="6689"/>
    <lineage>
        <taxon>Eukaryota</taxon>
        <taxon>Metazoa</taxon>
        <taxon>Ecdysozoa</taxon>
        <taxon>Arthropoda</taxon>
        <taxon>Crustacea</taxon>
        <taxon>Multicrustacea</taxon>
        <taxon>Malacostraca</taxon>
        <taxon>Eumalacostraca</taxon>
        <taxon>Eucarida</taxon>
        <taxon>Decapoda</taxon>
        <taxon>Dendrobranchiata</taxon>
        <taxon>Penaeoidea</taxon>
        <taxon>Penaeidae</taxon>
        <taxon>Penaeus</taxon>
    </lineage>
</organism>
<gene>
    <name evidence="1" type="ORF">C7M84_023251</name>
</gene>
<dbReference type="PANTHER" id="PTHR36693:SF1">
    <property type="entry name" value="GH02722P"/>
    <property type="match status" value="1"/>
</dbReference>
<dbReference type="EMBL" id="QCYY01000669">
    <property type="protein sequence ID" value="ROT83559.1"/>
    <property type="molecule type" value="Genomic_DNA"/>
</dbReference>
<accession>A0A423U4E8</accession>
<evidence type="ECO:0000313" key="2">
    <source>
        <dbReference type="Proteomes" id="UP000283509"/>
    </source>
</evidence>
<dbReference type="PANTHER" id="PTHR36693">
    <property type="entry name" value="GH02722P"/>
    <property type="match status" value="1"/>
</dbReference>
<dbReference type="OrthoDB" id="121932at2759"/>
<keyword evidence="2" id="KW-1185">Reference proteome</keyword>
<reference evidence="1 2" key="1">
    <citation type="submission" date="2018-04" db="EMBL/GenBank/DDBJ databases">
        <authorList>
            <person name="Zhang X."/>
            <person name="Yuan J."/>
            <person name="Li F."/>
            <person name="Xiang J."/>
        </authorList>
    </citation>
    <scope>NUCLEOTIDE SEQUENCE [LARGE SCALE GENOMIC DNA]</scope>
    <source>
        <tissue evidence="1">Muscle</tissue>
    </source>
</reference>
<dbReference type="InterPro" id="IPR032072">
    <property type="entry name" value="DUF4807"/>
</dbReference>
<dbReference type="Pfam" id="PF16065">
    <property type="entry name" value="DUF4807"/>
    <property type="match status" value="1"/>
</dbReference>
<name>A0A423U4E8_PENVA</name>
<evidence type="ECO:0000313" key="1">
    <source>
        <dbReference type="EMBL" id="ROT83559.1"/>
    </source>
</evidence>
<reference evidence="1 2" key="2">
    <citation type="submission" date="2019-01" db="EMBL/GenBank/DDBJ databases">
        <title>The decoding of complex shrimp genome reveals the adaptation for benthos swimmer, frequently molting mechanism and breeding impact on genome.</title>
        <authorList>
            <person name="Sun Y."/>
            <person name="Gao Y."/>
            <person name="Yu Y."/>
        </authorList>
    </citation>
    <scope>NUCLEOTIDE SEQUENCE [LARGE SCALE GENOMIC DNA]</scope>
    <source>
        <tissue evidence="1">Muscle</tissue>
    </source>
</reference>
<dbReference type="Proteomes" id="UP000283509">
    <property type="component" value="Unassembled WGS sequence"/>
</dbReference>
<dbReference type="AlphaFoldDB" id="A0A423U4E8"/>
<dbReference type="STRING" id="6689.A0A423U4E8"/>
<proteinExistence type="predicted"/>
<sequence>MSWLSTLGGACSALGDYDTQFAKRAGEISVKQMEIALRLGDPFVMSRCRLYLAISMIQQRRFKGASAIVRYEYHNAHTLPKEARDHRLIKMCHGIWTKLRHERRLHRLSTKINSSRTV</sequence>
<protein>
    <submittedName>
        <fullName evidence="1">Uncharacterized protein</fullName>
    </submittedName>
</protein>
<comment type="caution">
    <text evidence="1">The sequence shown here is derived from an EMBL/GenBank/DDBJ whole genome shotgun (WGS) entry which is preliminary data.</text>
</comment>